<evidence type="ECO:0000256" key="3">
    <source>
        <dbReference type="ARBA" id="ARBA00022737"/>
    </source>
</evidence>
<evidence type="ECO:0000256" key="4">
    <source>
        <dbReference type="ARBA" id="ARBA00022741"/>
    </source>
</evidence>
<dbReference type="SUPFAM" id="SSF52058">
    <property type="entry name" value="L domain-like"/>
    <property type="match status" value="1"/>
</dbReference>
<evidence type="ECO:0000256" key="5">
    <source>
        <dbReference type="ARBA" id="ARBA00022821"/>
    </source>
</evidence>
<keyword evidence="4" id="KW-0547">Nucleotide-binding</keyword>
<evidence type="ECO:0000313" key="8">
    <source>
        <dbReference type="EMBL" id="MQL75679.1"/>
    </source>
</evidence>
<evidence type="ECO:0000259" key="7">
    <source>
        <dbReference type="Pfam" id="PF25019"/>
    </source>
</evidence>
<dbReference type="InterPro" id="IPR032675">
    <property type="entry name" value="LRR_dom_sf"/>
</dbReference>
<protein>
    <recommendedName>
        <fullName evidence="10">Rx N-terminal domain-containing protein</fullName>
    </recommendedName>
</protein>
<dbReference type="OrthoDB" id="786661at2759"/>
<evidence type="ECO:0008006" key="10">
    <source>
        <dbReference type="Google" id="ProtNLM"/>
    </source>
</evidence>
<evidence type="ECO:0000259" key="6">
    <source>
        <dbReference type="Pfam" id="PF18052"/>
    </source>
</evidence>
<accession>A0A843U5U0</accession>
<dbReference type="SUPFAM" id="SSF52047">
    <property type="entry name" value="RNI-like"/>
    <property type="match status" value="1"/>
</dbReference>
<dbReference type="PANTHER" id="PTHR47186">
    <property type="entry name" value="LEUCINE-RICH REPEAT-CONTAINING PROTEIN 57"/>
    <property type="match status" value="1"/>
</dbReference>
<dbReference type="Proteomes" id="UP000652761">
    <property type="component" value="Unassembled WGS sequence"/>
</dbReference>
<dbReference type="Gene3D" id="1.20.5.4130">
    <property type="match status" value="1"/>
</dbReference>
<keyword evidence="2" id="KW-0433">Leucine-rich repeat</keyword>
<sequence>MVNERVRLQWLLHRLRATLTDADGHHAKSEGLAAWLRKLKVLACDIEDVLDEFEYQDLRLTVVEGEGGSSSVHTVGDMVSLLPPQEHQVVADKVADFGIRVNEIMEDKEALDMLGEFDDEEDEAESADSMNQLTDATFSVSETEMVGRDQEKEETVEFLLGSPMDDLSILEGKYTVHDLLHDLGRSILQRDFREVTSDQVQQITMEDLQKYHLSILHKRVDARDLAKLQKFWRLRTCLIVFSHKFTLQIPSNVFLNMTCLRVLDLSGGGIHALSDSIEDLKHLRYLDLRSTSLRYLPESLCSLYMLQTLRLQGCEELEKLPKDMCNLINLRHLEAKHELISGIFGIGRLIQLREIEVFSISEGNGIRIEDLKDMNQLRGKLCIRNLQRVGSREEASLANLSSKKYVKKLELEWAGDLNENERNSELEEAVLDALVPPPRLHELTIKYYAGEDFPCWMEHQFISGLESISLYRCQRWGELPPLVGLLPFLKKLEISYFPRLMELPSLPTTLTHLRLEGMGLTAVPVMQELPLLQELIMCNMPGLRELPPLTTALSVFKLEMLAALSDLPAFHWVHGGQTTDGVGNCRPQLRELKIAGCQNLSSLGGLLREQLPCLSNLSIENCEELVSWPKEDGFRTTLLSLQELSIRNCPKLMALPQGSALSPDMKKLTVEGCPNFPDSSFFAQMQDMKNLNRQGDVFVEKHYQDLRRCSEEALKHMRSVNWLIIQFIHQDGGGSPCLSLEYDIQQVVRRTRIDLASYRRIILKIMGNGNDEEEERRSTLPTCLGHHHLCSSLFSLSIHSIPHGASFLPQGRAEDALLAPNLPSLEELVLVRCNDMRRLPVETMLCHLRKLKQLSLVGCPELTFPSMEEALQSLPCLQKLVIIECAKLSLPNPDAHIHGNDDNCKELATSLSPPAHSSSSSLSTPPLRSLAIDDVELLANKQFTGVYLTFLHELALWYSDLCSFPASMDCLKSLHSLTLIQCPNLREFPPDFRSLFPFLEILCIKDCPRLRCVPEMGMPASLEVLGIYTSPKPEEDDWAKVAHVRLIIMERKVVQGKYSDYQDLLAKGKILLVPS</sequence>
<proteinExistence type="inferred from homology"/>
<organism evidence="8 9">
    <name type="scientific">Colocasia esculenta</name>
    <name type="common">Wild taro</name>
    <name type="synonym">Arum esculentum</name>
    <dbReference type="NCBI Taxonomy" id="4460"/>
    <lineage>
        <taxon>Eukaryota</taxon>
        <taxon>Viridiplantae</taxon>
        <taxon>Streptophyta</taxon>
        <taxon>Embryophyta</taxon>
        <taxon>Tracheophyta</taxon>
        <taxon>Spermatophyta</taxon>
        <taxon>Magnoliopsida</taxon>
        <taxon>Liliopsida</taxon>
        <taxon>Araceae</taxon>
        <taxon>Aroideae</taxon>
        <taxon>Colocasieae</taxon>
        <taxon>Colocasia</taxon>
    </lineage>
</organism>
<dbReference type="EMBL" id="NMUH01000261">
    <property type="protein sequence ID" value="MQL75679.1"/>
    <property type="molecule type" value="Genomic_DNA"/>
</dbReference>
<feature type="domain" description="R13L1/DRL21-like LRR repeat region" evidence="7">
    <location>
        <begin position="368"/>
        <end position="495"/>
    </location>
</feature>
<evidence type="ECO:0000256" key="1">
    <source>
        <dbReference type="ARBA" id="ARBA00008894"/>
    </source>
</evidence>
<dbReference type="InterPro" id="IPR041118">
    <property type="entry name" value="Rx_N"/>
</dbReference>
<dbReference type="InterPro" id="IPR056789">
    <property type="entry name" value="LRR_R13L1-DRL21"/>
</dbReference>
<feature type="domain" description="Disease resistance N-terminal" evidence="6">
    <location>
        <begin position="7"/>
        <end position="61"/>
    </location>
</feature>
<dbReference type="GO" id="GO:0000166">
    <property type="term" value="F:nucleotide binding"/>
    <property type="evidence" value="ECO:0007669"/>
    <property type="project" value="UniProtKB-KW"/>
</dbReference>
<keyword evidence="5" id="KW-0611">Plant defense</keyword>
<dbReference type="AlphaFoldDB" id="A0A843U5U0"/>
<evidence type="ECO:0000313" key="9">
    <source>
        <dbReference type="Proteomes" id="UP000652761"/>
    </source>
</evidence>
<dbReference type="Pfam" id="PF25019">
    <property type="entry name" value="LRR_R13L1-DRL21"/>
    <property type="match status" value="1"/>
</dbReference>
<dbReference type="Gene3D" id="3.80.10.10">
    <property type="entry name" value="Ribonuclease Inhibitor"/>
    <property type="match status" value="4"/>
</dbReference>
<dbReference type="PANTHER" id="PTHR47186:SF3">
    <property type="entry name" value="OS09G0267800 PROTEIN"/>
    <property type="match status" value="1"/>
</dbReference>
<dbReference type="InterPro" id="IPR001611">
    <property type="entry name" value="Leu-rich_rpt"/>
</dbReference>
<keyword evidence="3" id="KW-0677">Repeat</keyword>
<dbReference type="Pfam" id="PF18052">
    <property type="entry name" value="Rx_N"/>
    <property type="match status" value="1"/>
</dbReference>
<comment type="caution">
    <text evidence="8">The sequence shown here is derived from an EMBL/GenBank/DDBJ whole genome shotgun (WGS) entry which is preliminary data.</text>
</comment>
<comment type="similarity">
    <text evidence="1">Belongs to the disease resistance NB-LRR family.</text>
</comment>
<keyword evidence="9" id="KW-1185">Reference proteome</keyword>
<dbReference type="Pfam" id="PF13855">
    <property type="entry name" value="LRR_8"/>
    <property type="match status" value="1"/>
</dbReference>
<gene>
    <name evidence="8" type="ORF">Taro_008067</name>
</gene>
<evidence type="ECO:0000256" key="2">
    <source>
        <dbReference type="ARBA" id="ARBA00022614"/>
    </source>
</evidence>
<dbReference type="GO" id="GO:0006952">
    <property type="term" value="P:defense response"/>
    <property type="evidence" value="ECO:0007669"/>
    <property type="project" value="UniProtKB-KW"/>
</dbReference>
<name>A0A843U5U0_COLES</name>
<reference evidence="8" key="1">
    <citation type="submission" date="2017-07" db="EMBL/GenBank/DDBJ databases">
        <title>Taro Niue Genome Assembly and Annotation.</title>
        <authorList>
            <person name="Atibalentja N."/>
            <person name="Keating K."/>
            <person name="Fields C.J."/>
        </authorList>
    </citation>
    <scope>NUCLEOTIDE SEQUENCE</scope>
    <source>
        <strain evidence="8">Niue_2</strain>
        <tissue evidence="8">Leaf</tissue>
    </source>
</reference>